<keyword evidence="1" id="KW-0472">Membrane</keyword>
<dbReference type="RefSeq" id="WP_028727559.1">
    <property type="nucleotide sequence ID" value="NZ_AUAE01000017.1"/>
</dbReference>
<feature type="transmembrane region" description="Helical" evidence="1">
    <location>
        <begin position="192"/>
        <end position="213"/>
    </location>
</feature>
<protein>
    <recommendedName>
        <fullName evidence="4">EpsG family protein</fullName>
    </recommendedName>
</protein>
<dbReference type="Pfam" id="PF14897">
    <property type="entry name" value="EpsG"/>
    <property type="match status" value="1"/>
</dbReference>
<organism evidence="2 3">
    <name type="scientific">Parabacteroides gordonii MS-1 = DSM 23371</name>
    <dbReference type="NCBI Taxonomy" id="1203610"/>
    <lineage>
        <taxon>Bacteria</taxon>
        <taxon>Pseudomonadati</taxon>
        <taxon>Bacteroidota</taxon>
        <taxon>Bacteroidia</taxon>
        <taxon>Bacteroidales</taxon>
        <taxon>Tannerellaceae</taxon>
        <taxon>Parabacteroides</taxon>
    </lineage>
</organism>
<feature type="transmembrane region" description="Helical" evidence="1">
    <location>
        <begin position="272"/>
        <end position="292"/>
    </location>
</feature>
<evidence type="ECO:0008006" key="4">
    <source>
        <dbReference type="Google" id="ProtNLM"/>
    </source>
</evidence>
<feature type="transmembrane region" description="Helical" evidence="1">
    <location>
        <begin position="242"/>
        <end position="260"/>
    </location>
</feature>
<feature type="transmembrane region" description="Helical" evidence="1">
    <location>
        <begin position="116"/>
        <end position="145"/>
    </location>
</feature>
<sequence>MYIATLALTIYLYVLDYFLQFNKRTKFLLYTILYTWIIALLSLLRSDNIPDTLEYKEIYLFQSMEDIVETGFMFINKSCLSFGVSFHLFLLIYLCFLFCCYFLCTRKLVENVNLAFLLFLPYFGFYYFGIIIRVALAISICYIGITYLLNHKTPYGLFFYYAIVTIAFFIHQTTILFYILPLVGFINIKKKYLYVILSIGILLPFISLQNQILTQLETMSQLLSFSPRFQKYIDHADTSSQMYGLSKIKFGLCGILFVYLKDYIYPNKVKTYNFFLNTYCIGTILTLMFYFVPAGGRLGEIFIFFEFILLTFLYEYSSLNKRAVLIALFLNILIEYTMFARLVPEMI</sequence>
<comment type="caution">
    <text evidence="2">The sequence shown here is derived from an EMBL/GenBank/DDBJ whole genome shotgun (WGS) entry which is preliminary data.</text>
</comment>
<feature type="transmembrane region" description="Helical" evidence="1">
    <location>
        <begin position="27"/>
        <end position="44"/>
    </location>
</feature>
<feature type="transmembrane region" description="Helical" evidence="1">
    <location>
        <begin position="298"/>
        <end position="316"/>
    </location>
</feature>
<feature type="transmembrane region" description="Helical" evidence="1">
    <location>
        <begin position="157"/>
        <end position="180"/>
    </location>
</feature>
<accession>A0A0F5J9I8</accession>
<dbReference type="PATRIC" id="fig|1203610.3.peg.3523"/>
<evidence type="ECO:0000256" key="1">
    <source>
        <dbReference type="SAM" id="Phobius"/>
    </source>
</evidence>
<proteinExistence type="predicted"/>
<dbReference type="STRING" id="1203610.HMPREF1536_03456"/>
<feature type="transmembrane region" description="Helical" evidence="1">
    <location>
        <begin position="323"/>
        <end position="343"/>
    </location>
</feature>
<feature type="transmembrane region" description="Helical" evidence="1">
    <location>
        <begin position="82"/>
        <end position="104"/>
    </location>
</feature>
<keyword evidence="1" id="KW-0812">Transmembrane</keyword>
<dbReference type="EMBL" id="AQHW01000016">
    <property type="protein sequence ID" value="KKB54536.1"/>
    <property type="molecule type" value="Genomic_DNA"/>
</dbReference>
<reference evidence="2 3" key="1">
    <citation type="submission" date="2013-04" db="EMBL/GenBank/DDBJ databases">
        <title>The Genome Sequence of Parabacteroides gordonii DSM 23371.</title>
        <authorList>
            <consortium name="The Broad Institute Genomics Platform"/>
            <person name="Earl A."/>
            <person name="Ward D."/>
            <person name="Feldgarden M."/>
            <person name="Gevers D."/>
            <person name="Martens E."/>
            <person name="Sakamoto M."/>
            <person name="Benno Y."/>
            <person name="Suzuki N."/>
            <person name="Matsunaga N."/>
            <person name="Koshihara K."/>
            <person name="Seki M."/>
            <person name="Komiya H."/>
            <person name="Walker B."/>
            <person name="Young S."/>
            <person name="Zeng Q."/>
            <person name="Gargeya S."/>
            <person name="Fitzgerald M."/>
            <person name="Haas B."/>
            <person name="Abouelleil A."/>
            <person name="Allen A.W."/>
            <person name="Alvarado L."/>
            <person name="Arachchi H.M."/>
            <person name="Berlin A.M."/>
            <person name="Chapman S.B."/>
            <person name="Gainer-Dewar J."/>
            <person name="Goldberg J."/>
            <person name="Griggs A."/>
            <person name="Gujja S."/>
            <person name="Hansen M."/>
            <person name="Howarth C."/>
            <person name="Imamovic A."/>
            <person name="Ireland A."/>
            <person name="Larimer J."/>
            <person name="McCowan C."/>
            <person name="Murphy C."/>
            <person name="Pearson M."/>
            <person name="Poon T.W."/>
            <person name="Priest M."/>
            <person name="Roberts A."/>
            <person name="Saif S."/>
            <person name="Shea T."/>
            <person name="Sisk P."/>
            <person name="Sykes S."/>
            <person name="Wortman J."/>
            <person name="Nusbaum C."/>
            <person name="Birren B."/>
        </authorList>
    </citation>
    <scope>NUCLEOTIDE SEQUENCE [LARGE SCALE GENOMIC DNA]</scope>
    <source>
        <strain evidence="2 3">MS-1</strain>
    </source>
</reference>
<dbReference type="InterPro" id="IPR049458">
    <property type="entry name" value="EpsG-like"/>
</dbReference>
<keyword evidence="3" id="KW-1185">Reference proteome</keyword>
<evidence type="ECO:0000313" key="3">
    <source>
        <dbReference type="Proteomes" id="UP000033035"/>
    </source>
</evidence>
<dbReference type="HOGENOM" id="CLU_798884_0_0_10"/>
<gene>
    <name evidence="2" type="ORF">HMPREF1536_03456</name>
</gene>
<evidence type="ECO:0000313" key="2">
    <source>
        <dbReference type="EMBL" id="KKB54536.1"/>
    </source>
</evidence>
<dbReference type="AlphaFoldDB" id="A0A0F5J9I8"/>
<name>A0A0F5J9I8_9BACT</name>
<keyword evidence="1" id="KW-1133">Transmembrane helix</keyword>
<dbReference type="Proteomes" id="UP000033035">
    <property type="component" value="Unassembled WGS sequence"/>
</dbReference>